<proteinExistence type="predicted"/>
<dbReference type="Proteomes" id="UP000005512">
    <property type="component" value="Unassembled WGS sequence"/>
</dbReference>
<feature type="chain" id="PRO_5003024504" evidence="1">
    <location>
        <begin position="31"/>
        <end position="72"/>
    </location>
</feature>
<organism evidence="2 3">
    <name type="scientific">Providencia rustigianii DSM 4541</name>
    <dbReference type="NCBI Taxonomy" id="500637"/>
    <lineage>
        <taxon>Bacteria</taxon>
        <taxon>Pseudomonadati</taxon>
        <taxon>Pseudomonadota</taxon>
        <taxon>Gammaproteobacteria</taxon>
        <taxon>Enterobacterales</taxon>
        <taxon>Morganellaceae</taxon>
        <taxon>Providencia</taxon>
    </lineage>
</organism>
<reference evidence="2" key="1">
    <citation type="submission" date="2009-12" db="EMBL/GenBank/DDBJ databases">
        <authorList>
            <person name="Weinstock G."/>
            <person name="Sodergren E."/>
            <person name="Clifton S."/>
            <person name="Fulton L."/>
            <person name="Fulton B."/>
            <person name="Courtney L."/>
            <person name="Fronick C."/>
            <person name="Harrison M."/>
            <person name="Strong C."/>
            <person name="Farmer C."/>
            <person name="Delahaunty K."/>
            <person name="Markovic C."/>
            <person name="Hall O."/>
            <person name="Minx P."/>
            <person name="Tomlinson C."/>
            <person name="Mitreva M."/>
            <person name="Nelson J."/>
            <person name="Hou S."/>
            <person name="Wollam A."/>
            <person name="Pepin K.H."/>
            <person name="Johnson M."/>
            <person name="Bhonagiri V."/>
            <person name="Nash W.E."/>
            <person name="Warren W."/>
            <person name="Chinwalla A."/>
            <person name="Mardis E.R."/>
            <person name="Wilson R.K."/>
        </authorList>
    </citation>
    <scope>NUCLEOTIDE SEQUENCE [LARGE SCALE GENOMIC DNA]</scope>
    <source>
        <strain evidence="2">DSM 4541</strain>
    </source>
</reference>
<evidence type="ECO:0000256" key="1">
    <source>
        <dbReference type="SAM" id="SignalP"/>
    </source>
</evidence>
<comment type="caution">
    <text evidence="2">The sequence shown here is derived from an EMBL/GenBank/DDBJ whole genome shotgun (WGS) entry which is preliminary data.</text>
</comment>
<dbReference type="AlphaFoldDB" id="D1P6G2"/>
<evidence type="ECO:0000313" key="2">
    <source>
        <dbReference type="EMBL" id="EFB71004.1"/>
    </source>
</evidence>
<name>D1P6G2_9GAMM</name>
<dbReference type="HOGENOM" id="CLU_2719140_0_0_6"/>
<feature type="signal peptide" evidence="1">
    <location>
        <begin position="1"/>
        <end position="30"/>
    </location>
</feature>
<accession>D1P6G2</accession>
<protein>
    <submittedName>
        <fullName evidence="2">Uncharacterized protein</fullName>
    </submittedName>
</protein>
<sequence length="72" mass="7613">MAIQFTIGRFKPIALSVAVASALVSQSVIAQELTFSLPEQGLASSIEQISRQGQVALLYDKGQLNGLRAPAL</sequence>
<dbReference type="Gene3D" id="3.55.50.30">
    <property type="match status" value="1"/>
</dbReference>
<dbReference type="STRING" id="500637.PROVRUST_07884"/>
<keyword evidence="3" id="KW-1185">Reference proteome</keyword>
<keyword evidence="1" id="KW-0732">Signal</keyword>
<dbReference type="eggNOG" id="COG4771">
    <property type="taxonomic scope" value="Bacteria"/>
</dbReference>
<dbReference type="EMBL" id="ABXV02000043">
    <property type="protein sequence ID" value="EFB71004.1"/>
    <property type="molecule type" value="Genomic_DNA"/>
</dbReference>
<gene>
    <name evidence="2" type="ORF">PROVRUST_07884</name>
</gene>
<evidence type="ECO:0000313" key="3">
    <source>
        <dbReference type="Proteomes" id="UP000005512"/>
    </source>
</evidence>